<dbReference type="Gene3D" id="3.60.21.10">
    <property type="match status" value="1"/>
</dbReference>
<reference evidence="4" key="1">
    <citation type="submission" date="2013-11" db="EMBL/GenBank/DDBJ databases">
        <title>Genome sequence of the fusiform rust pathogen reveals effectors for host alternation and coevolution with pine.</title>
        <authorList>
            <consortium name="DOE Joint Genome Institute"/>
            <person name="Smith K."/>
            <person name="Pendleton A."/>
            <person name="Kubisiak T."/>
            <person name="Anderson C."/>
            <person name="Salamov A."/>
            <person name="Aerts A."/>
            <person name="Riley R."/>
            <person name="Clum A."/>
            <person name="Lindquist E."/>
            <person name="Ence D."/>
            <person name="Campbell M."/>
            <person name="Kronenberg Z."/>
            <person name="Feau N."/>
            <person name="Dhillon B."/>
            <person name="Hamelin R."/>
            <person name="Burleigh J."/>
            <person name="Smith J."/>
            <person name="Yandell M."/>
            <person name="Nelson C."/>
            <person name="Grigoriev I."/>
            <person name="Davis J."/>
        </authorList>
    </citation>
    <scope>NUCLEOTIDE SEQUENCE</scope>
    <source>
        <strain evidence="4">G11</strain>
    </source>
</reference>
<evidence type="ECO:0000313" key="4">
    <source>
        <dbReference type="EMBL" id="KAG0140651.1"/>
    </source>
</evidence>
<protein>
    <recommendedName>
        <fullName evidence="3">Calcineurin-like phosphoesterase domain-containing protein</fullName>
    </recommendedName>
</protein>
<evidence type="ECO:0000313" key="5">
    <source>
        <dbReference type="Proteomes" id="UP000886653"/>
    </source>
</evidence>
<dbReference type="InterPro" id="IPR029052">
    <property type="entry name" value="Metallo-depent_PP-like"/>
</dbReference>
<evidence type="ECO:0000259" key="3">
    <source>
        <dbReference type="Pfam" id="PF00149"/>
    </source>
</evidence>
<dbReference type="GO" id="GO:0008081">
    <property type="term" value="F:phosphoric diester hydrolase activity"/>
    <property type="evidence" value="ECO:0007669"/>
    <property type="project" value="TreeGrafter"/>
</dbReference>
<keyword evidence="1" id="KW-0378">Hydrolase</keyword>
<dbReference type="OrthoDB" id="282973at2759"/>
<comment type="caution">
    <text evidence="4">The sequence shown here is derived from an EMBL/GenBank/DDBJ whole genome shotgun (WGS) entry which is preliminary data.</text>
</comment>
<evidence type="ECO:0000256" key="1">
    <source>
        <dbReference type="ARBA" id="ARBA00022801"/>
    </source>
</evidence>
<dbReference type="GO" id="GO:0005615">
    <property type="term" value="C:extracellular space"/>
    <property type="evidence" value="ECO:0007669"/>
    <property type="project" value="TreeGrafter"/>
</dbReference>
<evidence type="ECO:0000256" key="2">
    <source>
        <dbReference type="ARBA" id="ARBA00023180"/>
    </source>
</evidence>
<dbReference type="AlphaFoldDB" id="A0A9P6N6M0"/>
<dbReference type="SUPFAM" id="SSF56300">
    <property type="entry name" value="Metallo-dependent phosphatases"/>
    <property type="match status" value="1"/>
</dbReference>
<feature type="domain" description="Calcineurin-like phosphoesterase" evidence="3">
    <location>
        <begin position="217"/>
        <end position="423"/>
    </location>
</feature>
<dbReference type="PANTHER" id="PTHR10340:SF27">
    <property type="entry name" value="ACL091CP"/>
    <property type="match status" value="1"/>
</dbReference>
<dbReference type="InterPro" id="IPR004843">
    <property type="entry name" value="Calcineurin-like_PHP"/>
</dbReference>
<sequence>MLYLPITFPAFQSEEFPSNLFFDQFYNDPHDLSTQPQPIIRNVLTGNPYEYTLTSPKTIADVNLVDPIVLPPIHINGTAASRLAKDTYRQIVASLMNTQSNPCASCQKLLTYLGQLAKKAPQTVPDVFVRICYLLNLVTPTSACEKNYGLRGFGPTISQVLAYSQTEGYDGQYICHTFFQMCPIPQPTPFKLEDYVPKPRPQITSYPKKRSNNGKRLKVLHLSDFHIDPRYAIGSEANCVGPSVCCRLPSISANMTSPPTGTPITPAPRFGDYLCDTPLALAAATLQAIPVLTRGEEEEGTSIDFSIFTGDLVSHDLDYQLSRDYVTYTETLVFGMLKRVLGDGPVYAALGNHDTYVDAQGTPNLGVPENIREQFSWNYENVARLWARNKWLPEDVAEKSKAHYGAYAVERYDGLKIISINTEMWYSNNLMNIEDEFQIYYKQNGASFTAERAVAVSWIGPSVTPLTNYNGGFRMYEVDPDTFEILDAHTWYSNVSTYSTLKHTGPMFQYEYSTRETYGTAIPEWPWDAPLNATWWHRVTEKMLKDGGKLIGLYNQYLGRQSAQLSSCNTTECTMATVCRMRVSNLNRSFSSNATCFRI</sequence>
<keyword evidence="5" id="KW-1185">Reference proteome</keyword>
<dbReference type="Pfam" id="PF00149">
    <property type="entry name" value="Metallophos"/>
    <property type="match status" value="1"/>
</dbReference>
<dbReference type="EMBL" id="MU167429">
    <property type="protein sequence ID" value="KAG0140651.1"/>
    <property type="molecule type" value="Genomic_DNA"/>
</dbReference>
<dbReference type="Proteomes" id="UP000886653">
    <property type="component" value="Unassembled WGS sequence"/>
</dbReference>
<organism evidence="4 5">
    <name type="scientific">Cronartium quercuum f. sp. fusiforme G11</name>
    <dbReference type="NCBI Taxonomy" id="708437"/>
    <lineage>
        <taxon>Eukaryota</taxon>
        <taxon>Fungi</taxon>
        <taxon>Dikarya</taxon>
        <taxon>Basidiomycota</taxon>
        <taxon>Pucciniomycotina</taxon>
        <taxon>Pucciniomycetes</taxon>
        <taxon>Pucciniales</taxon>
        <taxon>Coleosporiaceae</taxon>
        <taxon>Cronartium</taxon>
    </lineage>
</organism>
<keyword evidence="2" id="KW-0325">Glycoprotein</keyword>
<dbReference type="PANTHER" id="PTHR10340">
    <property type="entry name" value="SPHINGOMYELIN PHOSPHODIESTERASE"/>
    <property type="match status" value="1"/>
</dbReference>
<accession>A0A9P6N6M0</accession>
<proteinExistence type="predicted"/>
<name>A0A9P6N6M0_9BASI</name>
<gene>
    <name evidence="4" type="ORF">CROQUDRAFT_52923</name>
</gene>